<evidence type="ECO:0000313" key="1">
    <source>
        <dbReference type="EMBL" id="RYQ39353.1"/>
    </source>
</evidence>
<comment type="caution">
    <text evidence="1">The sequence shown here is derived from an EMBL/GenBank/DDBJ whole genome shotgun (WGS) entry which is preliminary data.</text>
</comment>
<gene>
    <name evidence="1" type="ORF">PG2001B_1094</name>
</gene>
<name>A0A4Q5AXL6_9BIFI</name>
<reference evidence="1 2" key="1">
    <citation type="submission" date="2018-12" db="EMBL/GenBank/DDBJ databases">
        <title>Unveiling genomic diversity among members of the Bifidobacterium pseudolongum species, a widely distributed gut commensal of the animal kingdom.</title>
        <authorList>
            <person name="Lugli G.A."/>
            <person name="Duranti S."/>
            <person name="Albert K."/>
            <person name="Mancabelli L."/>
            <person name="Napoli S."/>
            <person name="Viappiani A."/>
            <person name="Anzalone R."/>
            <person name="Longhi G."/>
            <person name="Milani C."/>
            <person name="Turroni F."/>
            <person name="Alessandri G."/>
            <person name="Sela D.A."/>
            <person name="Van Sinderen D."/>
            <person name="Ventura M."/>
        </authorList>
    </citation>
    <scope>NUCLEOTIDE SEQUENCE [LARGE SCALE GENOMIC DNA]</scope>
    <source>
        <strain evidence="1 2">2001B</strain>
    </source>
</reference>
<accession>A0A4Q5AXL6</accession>
<sequence>MIVEPTGIRDCLALDGTEQELAVMRPERAANVSVRASGIHVIADGTFTPDECAELVSMLQAACRQYHEFTTTQGSPEPHACTST</sequence>
<dbReference type="AlphaFoldDB" id="A0A4Q5AXL6"/>
<dbReference type="EMBL" id="RYUY01000004">
    <property type="protein sequence ID" value="RYQ39353.1"/>
    <property type="molecule type" value="Genomic_DNA"/>
</dbReference>
<proteinExistence type="predicted"/>
<dbReference type="Proteomes" id="UP000293208">
    <property type="component" value="Unassembled WGS sequence"/>
</dbReference>
<dbReference type="RefSeq" id="WP_129914323.1">
    <property type="nucleotide sequence ID" value="NZ_RYUY01000004.1"/>
</dbReference>
<protein>
    <submittedName>
        <fullName evidence="1">Uncharacterized protein</fullName>
    </submittedName>
</protein>
<organism evidence="1 2">
    <name type="scientific">Bifidobacterium pseudolongum subsp. globosum</name>
    <dbReference type="NCBI Taxonomy" id="1690"/>
    <lineage>
        <taxon>Bacteria</taxon>
        <taxon>Bacillati</taxon>
        <taxon>Actinomycetota</taxon>
        <taxon>Actinomycetes</taxon>
        <taxon>Bifidobacteriales</taxon>
        <taxon>Bifidobacteriaceae</taxon>
        <taxon>Bifidobacterium</taxon>
    </lineage>
</organism>
<evidence type="ECO:0000313" key="2">
    <source>
        <dbReference type="Proteomes" id="UP000293208"/>
    </source>
</evidence>